<name>A0A1C0TX56_9GAMM</name>
<proteinExistence type="predicted"/>
<feature type="signal peptide" evidence="1">
    <location>
        <begin position="1"/>
        <end position="24"/>
    </location>
</feature>
<dbReference type="EMBL" id="MAUJ01000001">
    <property type="protein sequence ID" value="OCQ23824.1"/>
    <property type="molecule type" value="Genomic_DNA"/>
</dbReference>
<sequence length="113" mass="11890">MKNIMKAAFSLSLTLGMVATSAHAVYDLKPYTVLEAGASNLTNTVFVVVKEDVSHSGCSESNFIRLPISNQLSGTFLETAKEAIISGKKIGVSFSGSCTNGAATPKNFSLRAQ</sequence>
<evidence type="ECO:0008006" key="4">
    <source>
        <dbReference type="Google" id="ProtNLM"/>
    </source>
</evidence>
<feature type="chain" id="PRO_5008646566" description="3-phosphoglycerate kinase" evidence="1">
    <location>
        <begin position="25"/>
        <end position="113"/>
    </location>
</feature>
<dbReference type="Proteomes" id="UP000093366">
    <property type="component" value="Unassembled WGS sequence"/>
</dbReference>
<accession>A0A1C0TX56</accession>
<protein>
    <recommendedName>
        <fullName evidence="4">3-phosphoglycerate kinase</fullName>
    </recommendedName>
</protein>
<gene>
    <name evidence="2" type="ORF">A7985_07760</name>
</gene>
<evidence type="ECO:0000313" key="2">
    <source>
        <dbReference type="EMBL" id="OCQ23824.1"/>
    </source>
</evidence>
<evidence type="ECO:0000313" key="3">
    <source>
        <dbReference type="Proteomes" id="UP000093366"/>
    </source>
</evidence>
<dbReference type="RefSeq" id="WP_065789834.1">
    <property type="nucleotide sequence ID" value="NZ_MAUJ01000001.1"/>
</dbReference>
<comment type="caution">
    <text evidence="2">The sequence shown here is derived from an EMBL/GenBank/DDBJ whole genome shotgun (WGS) entry which is preliminary data.</text>
</comment>
<reference evidence="3" key="1">
    <citation type="submission" date="2016-07" db="EMBL/GenBank/DDBJ databases">
        <authorList>
            <person name="Florea S."/>
            <person name="Webb J.S."/>
            <person name="Jaromczyk J."/>
            <person name="Schardl C.L."/>
        </authorList>
    </citation>
    <scope>NUCLEOTIDE SEQUENCE [LARGE SCALE GENOMIC DNA]</scope>
    <source>
        <strain evidence="3">IPB1</strain>
    </source>
</reference>
<organism evidence="2 3">
    <name type="scientific">Pseudoalteromonas luteoviolacea</name>
    <dbReference type="NCBI Taxonomy" id="43657"/>
    <lineage>
        <taxon>Bacteria</taxon>
        <taxon>Pseudomonadati</taxon>
        <taxon>Pseudomonadota</taxon>
        <taxon>Gammaproteobacteria</taxon>
        <taxon>Alteromonadales</taxon>
        <taxon>Pseudoalteromonadaceae</taxon>
        <taxon>Pseudoalteromonas</taxon>
    </lineage>
</organism>
<evidence type="ECO:0000256" key="1">
    <source>
        <dbReference type="SAM" id="SignalP"/>
    </source>
</evidence>
<keyword evidence="1" id="KW-0732">Signal</keyword>
<dbReference type="AlphaFoldDB" id="A0A1C0TX56"/>